<proteinExistence type="predicted"/>
<gene>
    <name evidence="2" type="ORF">C7S16_1418</name>
</gene>
<dbReference type="KEGG" id="btha:DR62_06885"/>
<dbReference type="AlphaFoldDB" id="A0AAW9CUD8"/>
<organism evidence="2 3">
    <name type="scientific">Burkholderia thailandensis</name>
    <dbReference type="NCBI Taxonomy" id="57975"/>
    <lineage>
        <taxon>Bacteria</taxon>
        <taxon>Pseudomonadati</taxon>
        <taxon>Pseudomonadota</taxon>
        <taxon>Betaproteobacteria</taxon>
        <taxon>Burkholderiales</taxon>
        <taxon>Burkholderiaceae</taxon>
        <taxon>Burkholderia</taxon>
        <taxon>pseudomallei group</taxon>
    </lineage>
</organism>
<dbReference type="Proteomes" id="UP001272137">
    <property type="component" value="Unassembled WGS sequence"/>
</dbReference>
<name>A0AAW9CUD8_BURTH</name>
<protein>
    <submittedName>
        <fullName evidence="2">Uncharacterized protein</fullName>
    </submittedName>
</protein>
<feature type="region of interest" description="Disordered" evidence="1">
    <location>
        <begin position="1"/>
        <end position="66"/>
    </location>
</feature>
<reference evidence="2" key="1">
    <citation type="submission" date="2018-08" db="EMBL/GenBank/DDBJ databases">
        <title>Identification of Burkholderia cepacia strains that express a Burkholderia pseudomallei-like capsular polysaccharide.</title>
        <authorList>
            <person name="Burtnick M.N."/>
            <person name="Vongsouvath M."/>
            <person name="Newton P."/>
            <person name="Wuthiekanun V."/>
            <person name="Limmathurotsakul D."/>
            <person name="Brett P.J."/>
            <person name="Chantratita N."/>
            <person name="Dance D.A."/>
        </authorList>
    </citation>
    <scope>NUCLEOTIDE SEQUENCE</scope>
    <source>
        <strain evidence="2">SBXCC001</strain>
    </source>
</reference>
<evidence type="ECO:0000313" key="3">
    <source>
        <dbReference type="Proteomes" id="UP001272137"/>
    </source>
</evidence>
<sequence>MRRGGRGSDGSRGPAIVDAGAAREVARIRPDGSAGPLGSSRRRRRGARRHGCRIAAESGANDGWRT</sequence>
<feature type="compositionally biased region" description="Basic residues" evidence="1">
    <location>
        <begin position="40"/>
        <end position="52"/>
    </location>
</feature>
<accession>A0AAW9CUD8</accession>
<evidence type="ECO:0000313" key="2">
    <source>
        <dbReference type="EMBL" id="MDW9253797.1"/>
    </source>
</evidence>
<dbReference type="EMBL" id="QXCT01000002">
    <property type="protein sequence ID" value="MDW9253797.1"/>
    <property type="molecule type" value="Genomic_DNA"/>
</dbReference>
<evidence type="ECO:0000256" key="1">
    <source>
        <dbReference type="SAM" id="MobiDB-lite"/>
    </source>
</evidence>
<comment type="caution">
    <text evidence="2">The sequence shown here is derived from an EMBL/GenBank/DDBJ whole genome shotgun (WGS) entry which is preliminary data.</text>
</comment>